<keyword evidence="1" id="KW-0472">Membrane</keyword>
<organism evidence="2 3">
    <name type="scientific">Tychonema bourrellyi FEM_GT703</name>
    <dbReference type="NCBI Taxonomy" id="2040638"/>
    <lineage>
        <taxon>Bacteria</taxon>
        <taxon>Bacillati</taxon>
        <taxon>Cyanobacteriota</taxon>
        <taxon>Cyanophyceae</taxon>
        <taxon>Oscillatoriophycideae</taxon>
        <taxon>Oscillatoriales</taxon>
        <taxon>Microcoleaceae</taxon>
        <taxon>Tychonema</taxon>
    </lineage>
</organism>
<protein>
    <submittedName>
        <fullName evidence="2">YqaE/Pmp3 family membrane protein</fullName>
    </submittedName>
</protein>
<proteinExistence type="predicted"/>
<gene>
    <name evidence="2" type="ORF">CP500_001140</name>
</gene>
<evidence type="ECO:0000313" key="2">
    <source>
        <dbReference type="EMBL" id="PHX57274.1"/>
    </source>
</evidence>
<dbReference type="EMBL" id="NXIB02000003">
    <property type="protein sequence ID" value="PHX57274.1"/>
    <property type="molecule type" value="Genomic_DNA"/>
</dbReference>
<dbReference type="Proteomes" id="UP000226442">
    <property type="component" value="Unassembled WGS sequence"/>
</dbReference>
<reference evidence="2" key="1">
    <citation type="submission" date="2017-10" db="EMBL/GenBank/DDBJ databases">
        <title>Draft genome sequence of the planktic cyanobacteria Tychonema bourrellyi isolated from alpine lentic freshwater.</title>
        <authorList>
            <person name="Tett A."/>
            <person name="Armanini F."/>
            <person name="Asnicar F."/>
            <person name="Boscaini A."/>
            <person name="Pasolli E."/>
            <person name="Zolfo M."/>
            <person name="Donati C."/>
            <person name="Salmaso N."/>
            <person name="Segata N."/>
        </authorList>
    </citation>
    <scope>NUCLEOTIDE SEQUENCE</scope>
    <source>
        <strain evidence="2">FEM_GT703</strain>
    </source>
</reference>
<evidence type="ECO:0000313" key="3">
    <source>
        <dbReference type="Proteomes" id="UP000226442"/>
    </source>
</evidence>
<dbReference type="RefSeq" id="WP_096828266.1">
    <property type="nucleotide sequence ID" value="NZ_NXIB02000003.1"/>
</dbReference>
<comment type="caution">
    <text evidence="2">The sequence shown here is derived from an EMBL/GenBank/DDBJ whole genome shotgun (WGS) entry which is preliminary data.</text>
</comment>
<dbReference type="AlphaFoldDB" id="A0A2G4F658"/>
<sequence length="276" mass="32270">MSDRDFENDYQVAQQRHKQMANEADDLRYEALKNLNNEDYWATIDNCQNYLKLIDSLPKLAVESYCNVSCEMYSGDLVIDTASIFKILYLAYFCCDDTRILESLVCLQKCNQIIIKYRLVEPKKAKKWLEYKALLEAIRKMYFELQSDIKKYSRELQECNLIDDSLEINEEIVLAKHPNVDRKNLSYLKNYYPLLFQKKLDEIPKKEQTRFFRLFLAVVSPPLGVFFTVGLGLPFWTHVMIITFLGTLNVISNPLALLVACIIMTTHAVWVVLNDD</sequence>
<keyword evidence="1" id="KW-0812">Transmembrane</keyword>
<accession>A0A2G4F658</accession>
<name>A0A2G4F658_9CYAN</name>
<feature type="transmembrane region" description="Helical" evidence="1">
    <location>
        <begin position="255"/>
        <end position="273"/>
    </location>
</feature>
<keyword evidence="1" id="KW-1133">Transmembrane helix</keyword>
<evidence type="ECO:0000256" key="1">
    <source>
        <dbReference type="SAM" id="Phobius"/>
    </source>
</evidence>
<keyword evidence="3" id="KW-1185">Reference proteome</keyword>
<feature type="transmembrane region" description="Helical" evidence="1">
    <location>
        <begin position="214"/>
        <end position="235"/>
    </location>
</feature>